<evidence type="ECO:0000256" key="7">
    <source>
        <dbReference type="ARBA" id="ARBA00022692"/>
    </source>
</evidence>
<evidence type="ECO:0000256" key="9">
    <source>
        <dbReference type="ARBA" id="ARBA00022777"/>
    </source>
</evidence>
<comment type="caution">
    <text evidence="17">The sequence shown here is derived from an EMBL/GenBank/DDBJ whole genome shotgun (WGS) entry which is preliminary data.</text>
</comment>
<dbReference type="GO" id="GO:0004673">
    <property type="term" value="F:protein histidine kinase activity"/>
    <property type="evidence" value="ECO:0007669"/>
    <property type="project" value="UniProtKB-EC"/>
</dbReference>
<keyword evidence="9 17" id="KW-0418">Kinase</keyword>
<evidence type="ECO:0000259" key="15">
    <source>
        <dbReference type="PROSITE" id="PS50109"/>
    </source>
</evidence>
<proteinExistence type="predicted"/>
<feature type="domain" description="Histidine kinase" evidence="15">
    <location>
        <begin position="243"/>
        <end position="448"/>
    </location>
</feature>
<evidence type="ECO:0000256" key="10">
    <source>
        <dbReference type="ARBA" id="ARBA00022840"/>
    </source>
</evidence>
<sequence>MIKLNLTQRIWFSFIAIILMVGLLIGIIYPISLKSTLTEETYRIIEQEQERYVNPTSENLLPPQSEIDFIERRDAERSVGHLFLMNQFGRLEGDPVPNEVLREMGEKAHNQMTRRGRYELNFNEATLFYVVYKVYTTGGEAYHISWMWDTYRDQMVNRLWGRLSYIMVLAGFLSLIPAFWLKHYLKQPLISLGNHFEQISKRNWKEPFHWEGDNDFEKLSDQFERMRQNLMRYDRAQKTFIQHASHELKTPIMVVKSYAQAVKDGILPKENIENTMDVIIQESNRMEKRVKDMLYYTKLDSLKESPMEKETFPFGSVAYGIEERFRLHRDDVSIVVKGDNVPIHGDKELLGVLLENLVENALRYTEGLIEISAEEEEDNISVSVINNGENIPENEMEHIFTPFRKGNKGQFGLGLAIVKRICELHGGFPLVFNEAEGVRFTMVIPKIGAEGNF</sequence>
<keyword evidence="18" id="KW-1185">Reference proteome</keyword>
<keyword evidence="4" id="KW-1003">Cell membrane</keyword>
<keyword evidence="5" id="KW-0597">Phosphoprotein</keyword>
<keyword evidence="13 14" id="KW-0472">Membrane</keyword>
<dbReference type="PROSITE" id="PS50885">
    <property type="entry name" value="HAMP"/>
    <property type="match status" value="1"/>
</dbReference>
<dbReference type="SUPFAM" id="SSF55874">
    <property type="entry name" value="ATPase domain of HSP90 chaperone/DNA topoisomerase II/histidine kinase"/>
    <property type="match status" value="1"/>
</dbReference>
<dbReference type="Gene3D" id="1.10.287.130">
    <property type="match status" value="1"/>
</dbReference>
<evidence type="ECO:0000313" key="17">
    <source>
        <dbReference type="EMBL" id="MDQ0254210.1"/>
    </source>
</evidence>
<evidence type="ECO:0000259" key="16">
    <source>
        <dbReference type="PROSITE" id="PS50885"/>
    </source>
</evidence>
<dbReference type="SMART" id="SM00387">
    <property type="entry name" value="HATPase_c"/>
    <property type="match status" value="1"/>
</dbReference>
<keyword evidence="10" id="KW-0067">ATP-binding</keyword>
<keyword evidence="6 17" id="KW-0808">Transferase</keyword>
<dbReference type="InterPro" id="IPR005467">
    <property type="entry name" value="His_kinase_dom"/>
</dbReference>
<evidence type="ECO:0000256" key="6">
    <source>
        <dbReference type="ARBA" id="ARBA00022679"/>
    </source>
</evidence>
<dbReference type="Proteomes" id="UP001230005">
    <property type="component" value="Unassembled WGS sequence"/>
</dbReference>
<dbReference type="PRINTS" id="PR00344">
    <property type="entry name" value="BCTRLSENSOR"/>
</dbReference>
<dbReference type="InterPro" id="IPR004358">
    <property type="entry name" value="Sig_transdc_His_kin-like_C"/>
</dbReference>
<name>A0ABT9ZTE6_9BACI</name>
<evidence type="ECO:0000256" key="8">
    <source>
        <dbReference type="ARBA" id="ARBA00022741"/>
    </source>
</evidence>
<dbReference type="RefSeq" id="WP_307323839.1">
    <property type="nucleotide sequence ID" value="NZ_JAUSUG010000005.1"/>
</dbReference>
<keyword evidence="7 14" id="KW-0812">Transmembrane</keyword>
<comment type="subcellular location">
    <subcellularLocation>
        <location evidence="2">Cell membrane</location>
        <topology evidence="2">Multi-pass membrane protein</topology>
    </subcellularLocation>
</comment>
<evidence type="ECO:0000256" key="2">
    <source>
        <dbReference type="ARBA" id="ARBA00004651"/>
    </source>
</evidence>
<dbReference type="EMBL" id="JAUSUG010000005">
    <property type="protein sequence ID" value="MDQ0254210.1"/>
    <property type="molecule type" value="Genomic_DNA"/>
</dbReference>
<feature type="domain" description="HAMP" evidence="16">
    <location>
        <begin position="183"/>
        <end position="235"/>
    </location>
</feature>
<dbReference type="InterPro" id="IPR003661">
    <property type="entry name" value="HisK_dim/P_dom"/>
</dbReference>
<dbReference type="PANTHER" id="PTHR45528:SF1">
    <property type="entry name" value="SENSOR HISTIDINE KINASE CPXA"/>
    <property type="match status" value="1"/>
</dbReference>
<gene>
    <name evidence="17" type="ORF">J2S74_001585</name>
</gene>
<evidence type="ECO:0000256" key="11">
    <source>
        <dbReference type="ARBA" id="ARBA00022989"/>
    </source>
</evidence>
<dbReference type="InterPro" id="IPR003660">
    <property type="entry name" value="HAMP_dom"/>
</dbReference>
<keyword evidence="11 14" id="KW-1133">Transmembrane helix</keyword>
<organism evidence="17 18">
    <name type="scientific">Evansella vedderi</name>
    <dbReference type="NCBI Taxonomy" id="38282"/>
    <lineage>
        <taxon>Bacteria</taxon>
        <taxon>Bacillati</taxon>
        <taxon>Bacillota</taxon>
        <taxon>Bacilli</taxon>
        <taxon>Bacillales</taxon>
        <taxon>Bacillaceae</taxon>
        <taxon>Evansella</taxon>
    </lineage>
</organism>
<evidence type="ECO:0000256" key="1">
    <source>
        <dbReference type="ARBA" id="ARBA00000085"/>
    </source>
</evidence>
<dbReference type="CDD" id="cd00075">
    <property type="entry name" value="HATPase"/>
    <property type="match status" value="1"/>
</dbReference>
<accession>A0ABT9ZTE6</accession>
<evidence type="ECO:0000256" key="12">
    <source>
        <dbReference type="ARBA" id="ARBA00023012"/>
    </source>
</evidence>
<evidence type="ECO:0000256" key="4">
    <source>
        <dbReference type="ARBA" id="ARBA00022475"/>
    </source>
</evidence>
<keyword evidence="8" id="KW-0547">Nucleotide-binding</keyword>
<evidence type="ECO:0000313" key="18">
    <source>
        <dbReference type="Proteomes" id="UP001230005"/>
    </source>
</evidence>
<dbReference type="InterPro" id="IPR003594">
    <property type="entry name" value="HATPase_dom"/>
</dbReference>
<feature type="transmembrane region" description="Helical" evidence="14">
    <location>
        <begin position="12"/>
        <end position="32"/>
    </location>
</feature>
<dbReference type="EC" id="2.7.13.3" evidence="3"/>
<comment type="catalytic activity">
    <reaction evidence="1">
        <text>ATP + protein L-histidine = ADP + protein N-phospho-L-histidine.</text>
        <dbReference type="EC" id="2.7.13.3"/>
    </reaction>
</comment>
<dbReference type="Pfam" id="PF02518">
    <property type="entry name" value="HATPase_c"/>
    <property type="match status" value="1"/>
</dbReference>
<dbReference type="SUPFAM" id="SSF47384">
    <property type="entry name" value="Homodimeric domain of signal transducing histidine kinase"/>
    <property type="match status" value="1"/>
</dbReference>
<feature type="transmembrane region" description="Helical" evidence="14">
    <location>
        <begin position="163"/>
        <end position="181"/>
    </location>
</feature>
<dbReference type="SMART" id="SM00388">
    <property type="entry name" value="HisKA"/>
    <property type="match status" value="1"/>
</dbReference>
<evidence type="ECO:0000256" key="5">
    <source>
        <dbReference type="ARBA" id="ARBA00022553"/>
    </source>
</evidence>
<evidence type="ECO:0000256" key="13">
    <source>
        <dbReference type="ARBA" id="ARBA00023136"/>
    </source>
</evidence>
<dbReference type="CDD" id="cd00082">
    <property type="entry name" value="HisKA"/>
    <property type="match status" value="1"/>
</dbReference>
<dbReference type="InterPro" id="IPR036097">
    <property type="entry name" value="HisK_dim/P_sf"/>
</dbReference>
<keyword evidence="12" id="KW-0902">Two-component regulatory system</keyword>
<evidence type="ECO:0000256" key="3">
    <source>
        <dbReference type="ARBA" id="ARBA00012438"/>
    </source>
</evidence>
<protein>
    <recommendedName>
        <fullName evidence="3">histidine kinase</fullName>
        <ecNumber evidence="3">2.7.13.3</ecNumber>
    </recommendedName>
</protein>
<dbReference type="Pfam" id="PF00512">
    <property type="entry name" value="HisKA"/>
    <property type="match status" value="1"/>
</dbReference>
<reference evidence="17 18" key="1">
    <citation type="submission" date="2023-07" db="EMBL/GenBank/DDBJ databases">
        <title>Genomic Encyclopedia of Type Strains, Phase IV (KMG-IV): sequencing the most valuable type-strain genomes for metagenomic binning, comparative biology and taxonomic classification.</title>
        <authorList>
            <person name="Goeker M."/>
        </authorList>
    </citation>
    <scope>NUCLEOTIDE SEQUENCE [LARGE SCALE GENOMIC DNA]</scope>
    <source>
        <strain evidence="17 18">DSM 9768</strain>
    </source>
</reference>
<dbReference type="InterPro" id="IPR050398">
    <property type="entry name" value="HssS/ArlS-like"/>
</dbReference>
<evidence type="ECO:0000256" key="14">
    <source>
        <dbReference type="SAM" id="Phobius"/>
    </source>
</evidence>
<dbReference type="PANTHER" id="PTHR45528">
    <property type="entry name" value="SENSOR HISTIDINE KINASE CPXA"/>
    <property type="match status" value="1"/>
</dbReference>
<dbReference type="Gene3D" id="3.30.565.10">
    <property type="entry name" value="Histidine kinase-like ATPase, C-terminal domain"/>
    <property type="match status" value="1"/>
</dbReference>
<dbReference type="Gene3D" id="6.10.340.10">
    <property type="match status" value="1"/>
</dbReference>
<dbReference type="PROSITE" id="PS50109">
    <property type="entry name" value="HIS_KIN"/>
    <property type="match status" value="1"/>
</dbReference>
<dbReference type="InterPro" id="IPR036890">
    <property type="entry name" value="HATPase_C_sf"/>
</dbReference>